<gene>
    <name evidence="2" type="ORF">HDA42_000589</name>
</gene>
<reference evidence="2 3" key="1">
    <citation type="submission" date="2020-08" db="EMBL/GenBank/DDBJ databases">
        <title>Sequencing the genomes of 1000 actinobacteria strains.</title>
        <authorList>
            <person name="Klenk H.-P."/>
        </authorList>
    </citation>
    <scope>NUCLEOTIDE SEQUENCE [LARGE SCALE GENOMIC DNA]</scope>
    <source>
        <strain evidence="2 3">DSM 41827</strain>
    </source>
</reference>
<dbReference type="AlphaFoldDB" id="A0A7W3NJ08"/>
<accession>A0A7W3NJ08</accession>
<dbReference type="InterPro" id="IPR006311">
    <property type="entry name" value="TAT_signal"/>
</dbReference>
<organism evidence="2 3">
    <name type="scientific">Streptomyces murinus</name>
    <dbReference type="NCBI Taxonomy" id="33900"/>
    <lineage>
        <taxon>Bacteria</taxon>
        <taxon>Bacillati</taxon>
        <taxon>Actinomycetota</taxon>
        <taxon>Actinomycetes</taxon>
        <taxon>Kitasatosporales</taxon>
        <taxon>Streptomycetaceae</taxon>
        <taxon>Streptomyces</taxon>
    </lineage>
</organism>
<evidence type="ECO:0000313" key="3">
    <source>
        <dbReference type="Proteomes" id="UP000577386"/>
    </source>
</evidence>
<name>A0A7W3NJ08_STRMR</name>
<feature type="chain" id="PRO_5039324093" description="Secreted protein" evidence="1">
    <location>
        <begin position="27"/>
        <end position="216"/>
    </location>
</feature>
<keyword evidence="3" id="KW-1185">Reference proteome</keyword>
<comment type="caution">
    <text evidence="2">The sequence shown here is derived from an EMBL/GenBank/DDBJ whole genome shotgun (WGS) entry which is preliminary data.</text>
</comment>
<proteinExistence type="predicted"/>
<dbReference type="PROSITE" id="PS51318">
    <property type="entry name" value="TAT"/>
    <property type="match status" value="1"/>
</dbReference>
<keyword evidence="1" id="KW-0732">Signal</keyword>
<dbReference type="GeneID" id="93979128"/>
<sequence>MSATRRSMLGAAMAAPLLAHFTGAAAAATAAPGTLGTVSEGWVEVRWTAQAQALLDRFQAVVEAVAPAQLAQDAQGGAIRFPVRSGQGDPSLADPRGAHGDGLLDGGVEIRTPDGTVRVTDLGGALQDGLASGKALANGVEVGHPAVVRPGWDKAVLRTESVPLGRPMKVRVTDVPLRPTPEMVEAFTSTFGEAGLTTDTVLGHLTAEGVYTPPRS</sequence>
<dbReference type="EMBL" id="JACJIJ010000002">
    <property type="protein sequence ID" value="MBA9051411.1"/>
    <property type="molecule type" value="Genomic_DNA"/>
</dbReference>
<feature type="signal peptide" evidence="1">
    <location>
        <begin position="1"/>
        <end position="26"/>
    </location>
</feature>
<protein>
    <recommendedName>
        <fullName evidence="4">Secreted protein</fullName>
    </recommendedName>
</protein>
<dbReference type="RefSeq" id="WP_128788399.1">
    <property type="nucleotide sequence ID" value="NZ_BAAAHW010000002.1"/>
</dbReference>
<evidence type="ECO:0008006" key="4">
    <source>
        <dbReference type="Google" id="ProtNLM"/>
    </source>
</evidence>
<dbReference type="Proteomes" id="UP000577386">
    <property type="component" value="Unassembled WGS sequence"/>
</dbReference>
<evidence type="ECO:0000256" key="1">
    <source>
        <dbReference type="SAM" id="SignalP"/>
    </source>
</evidence>
<evidence type="ECO:0000313" key="2">
    <source>
        <dbReference type="EMBL" id="MBA9051411.1"/>
    </source>
</evidence>